<keyword evidence="2" id="KW-0808">Transferase</keyword>
<feature type="region of interest" description="Disordered" evidence="6">
    <location>
        <begin position="601"/>
        <end position="622"/>
    </location>
</feature>
<feature type="region of interest" description="Disordered" evidence="6">
    <location>
        <begin position="294"/>
        <end position="319"/>
    </location>
</feature>
<dbReference type="PROSITE" id="PS00108">
    <property type="entry name" value="PROTEIN_KINASE_ST"/>
    <property type="match status" value="1"/>
</dbReference>
<feature type="domain" description="Protein kinase" evidence="7">
    <location>
        <begin position="16"/>
        <end position="293"/>
    </location>
</feature>
<name>A0ABU5HEW0_9BACT</name>
<evidence type="ECO:0000256" key="4">
    <source>
        <dbReference type="ARBA" id="ARBA00022777"/>
    </source>
</evidence>
<dbReference type="SMART" id="SM00220">
    <property type="entry name" value="S_TKc"/>
    <property type="match status" value="1"/>
</dbReference>
<proteinExistence type="predicted"/>
<evidence type="ECO:0000259" key="7">
    <source>
        <dbReference type="PROSITE" id="PS50011"/>
    </source>
</evidence>
<dbReference type="SUPFAM" id="SSF56112">
    <property type="entry name" value="Protein kinase-like (PK-like)"/>
    <property type="match status" value="1"/>
</dbReference>
<keyword evidence="5" id="KW-0067">ATP-binding</keyword>
<dbReference type="InterPro" id="IPR000719">
    <property type="entry name" value="Prot_kinase_dom"/>
</dbReference>
<dbReference type="CDD" id="cd14014">
    <property type="entry name" value="STKc_PknB_like"/>
    <property type="match status" value="1"/>
</dbReference>
<dbReference type="EMBL" id="JAXIVS010000016">
    <property type="protein sequence ID" value="MDY7231896.1"/>
    <property type="molecule type" value="Genomic_DNA"/>
</dbReference>
<dbReference type="InterPro" id="IPR011009">
    <property type="entry name" value="Kinase-like_dom_sf"/>
</dbReference>
<gene>
    <name evidence="8" type="ORF">SYV04_36250</name>
</gene>
<dbReference type="InterPro" id="IPR008271">
    <property type="entry name" value="Ser/Thr_kinase_AS"/>
</dbReference>
<organism evidence="8 9">
    <name type="scientific">Hyalangium rubrum</name>
    <dbReference type="NCBI Taxonomy" id="3103134"/>
    <lineage>
        <taxon>Bacteria</taxon>
        <taxon>Pseudomonadati</taxon>
        <taxon>Myxococcota</taxon>
        <taxon>Myxococcia</taxon>
        <taxon>Myxococcales</taxon>
        <taxon>Cystobacterineae</taxon>
        <taxon>Archangiaceae</taxon>
        <taxon>Hyalangium</taxon>
    </lineage>
</organism>
<dbReference type="EC" id="2.7.11.1" evidence="1"/>
<keyword evidence="4 8" id="KW-0418">Kinase</keyword>
<dbReference type="PANTHER" id="PTHR43671:SF13">
    <property type="entry name" value="SERINE_THREONINE-PROTEIN KINASE NEK2"/>
    <property type="match status" value="1"/>
</dbReference>
<comment type="caution">
    <text evidence="8">The sequence shown here is derived from an EMBL/GenBank/DDBJ whole genome shotgun (WGS) entry which is preliminary data.</text>
</comment>
<dbReference type="RefSeq" id="WP_321550607.1">
    <property type="nucleotide sequence ID" value="NZ_JAXIVS010000016.1"/>
</dbReference>
<evidence type="ECO:0000313" key="8">
    <source>
        <dbReference type="EMBL" id="MDY7231896.1"/>
    </source>
</evidence>
<feature type="region of interest" description="Disordered" evidence="6">
    <location>
        <begin position="386"/>
        <end position="455"/>
    </location>
</feature>
<evidence type="ECO:0000256" key="1">
    <source>
        <dbReference type="ARBA" id="ARBA00012513"/>
    </source>
</evidence>
<reference evidence="8 9" key="1">
    <citation type="submission" date="2023-12" db="EMBL/GenBank/DDBJ databases">
        <title>the genome sequence of Hyalangium sp. s54d21.</title>
        <authorList>
            <person name="Zhang X."/>
        </authorList>
    </citation>
    <scope>NUCLEOTIDE SEQUENCE [LARGE SCALE GENOMIC DNA]</scope>
    <source>
        <strain evidence="9">s54d21</strain>
    </source>
</reference>
<feature type="compositionally biased region" description="Pro residues" evidence="6">
    <location>
        <begin position="397"/>
        <end position="415"/>
    </location>
</feature>
<dbReference type="Gene3D" id="3.30.200.20">
    <property type="entry name" value="Phosphorylase Kinase, domain 1"/>
    <property type="match status" value="1"/>
</dbReference>
<dbReference type="GO" id="GO:0016301">
    <property type="term" value="F:kinase activity"/>
    <property type="evidence" value="ECO:0007669"/>
    <property type="project" value="UniProtKB-KW"/>
</dbReference>
<dbReference type="Proteomes" id="UP001291309">
    <property type="component" value="Unassembled WGS sequence"/>
</dbReference>
<evidence type="ECO:0000256" key="5">
    <source>
        <dbReference type="ARBA" id="ARBA00022840"/>
    </source>
</evidence>
<evidence type="ECO:0000256" key="2">
    <source>
        <dbReference type="ARBA" id="ARBA00022679"/>
    </source>
</evidence>
<sequence length="622" mass="67307">MIGAVELQPGTLVDGWQIVRALRTGGFGAVHHAEQHGKAFAIKVAVHREQSGDTGKTHTRALQEVSLLLTLDHPNIIKPRGFGYLPDGRVYCVLEYVDGWTLGEWKERTFPTFREVCSVFAKIAGAVEYMHKRKAKVFHRDLKLANVMIRSSNGEPVIIDLGCATYENAEELTTTPLGPGTDRYRSYEAWDFYYQQGRKHGGRYPFKVTDELFAVGVMLYEMLTAPLPSREPPRLDFSDRVGDLPAARDVNPRVPEALSALVEDLLAHDPAQRPVNFKALRRRLEELAKHPGPEYAAEVHPPSVQRQPPPGDGAQAAGLAAQGKQGWRKVLALADKQAARFRGRLQSAPSRQHRRRPLALAATVGAVAVAAAGAAWLTHGERPGPVSAPALKEATAPPVPTAPALPPEKFPPVSSPAPATAPKEGSTVKPKPPDAPKSSRSARATKAPPAQSDPGFPAWCKALPLAVAMATEGCASVRTKAEPFECPPGAQEAMEKLGWIRVPGKPDADLAVRLDERGGERGLWTFTLGAPVTGRIEGARFWEVPEGGALLYGRAYKTDGVSGDPLGTLFVIYDHVEIPGKGKYPVCVVSTPARIQELKDDKATTGNNVGGRPVTSWEPPRY</sequence>
<accession>A0ABU5HEW0</accession>
<evidence type="ECO:0000256" key="3">
    <source>
        <dbReference type="ARBA" id="ARBA00022741"/>
    </source>
</evidence>
<evidence type="ECO:0000256" key="6">
    <source>
        <dbReference type="SAM" id="MobiDB-lite"/>
    </source>
</evidence>
<dbReference type="PROSITE" id="PS50011">
    <property type="entry name" value="PROTEIN_KINASE_DOM"/>
    <property type="match status" value="1"/>
</dbReference>
<keyword evidence="9" id="KW-1185">Reference proteome</keyword>
<dbReference type="Pfam" id="PF00069">
    <property type="entry name" value="Pkinase"/>
    <property type="match status" value="1"/>
</dbReference>
<keyword evidence="3" id="KW-0547">Nucleotide-binding</keyword>
<evidence type="ECO:0000313" key="9">
    <source>
        <dbReference type="Proteomes" id="UP001291309"/>
    </source>
</evidence>
<dbReference type="PANTHER" id="PTHR43671">
    <property type="entry name" value="SERINE/THREONINE-PROTEIN KINASE NEK"/>
    <property type="match status" value="1"/>
</dbReference>
<protein>
    <recommendedName>
        <fullName evidence="1">non-specific serine/threonine protein kinase</fullName>
        <ecNumber evidence="1">2.7.11.1</ecNumber>
    </recommendedName>
</protein>
<dbReference type="InterPro" id="IPR050660">
    <property type="entry name" value="NEK_Ser/Thr_kinase"/>
</dbReference>
<dbReference type="Gene3D" id="1.10.510.10">
    <property type="entry name" value="Transferase(Phosphotransferase) domain 1"/>
    <property type="match status" value="1"/>
</dbReference>